<protein>
    <recommendedName>
        <fullName evidence="3">BTB domain-containing protein</fullName>
    </recommendedName>
</protein>
<proteinExistence type="predicted"/>
<evidence type="ECO:0000313" key="2">
    <source>
        <dbReference type="Proteomes" id="UP000054166"/>
    </source>
</evidence>
<dbReference type="HOGENOM" id="CLU_052397_0_1_1"/>
<dbReference type="EMBL" id="KN832973">
    <property type="protein sequence ID" value="KIM90296.1"/>
    <property type="molecule type" value="Genomic_DNA"/>
</dbReference>
<sequence>MFNLPQPADTEKKEDALPVISVSESSRTLENFLRFCYPGGDPELDDLSDIGDMLEVMSRYDVEEMERGVRKSLLTPIFLENEPLRVFAIAQRYHLEDETKLAAFYTLRRPQFKGYCAELECISAGPYYRLAEYGAKCRTAAARVATVPNFDWIANRFAWFACRENSSPNTDFRISNSTIKMDRKHWWLTYMRAVSVALADVPWFNSPKISEEIDIAMNKALTCDTCRRSIIAEMRTVNQLLAAEVQRVVTEVRLEVRF</sequence>
<dbReference type="Proteomes" id="UP000054166">
    <property type="component" value="Unassembled WGS sequence"/>
</dbReference>
<dbReference type="InParanoid" id="A0A0C3GI29"/>
<name>A0A0C3GI29_PILCF</name>
<dbReference type="AlphaFoldDB" id="A0A0C3GI29"/>
<reference evidence="2" key="2">
    <citation type="submission" date="2015-01" db="EMBL/GenBank/DDBJ databases">
        <title>Evolutionary Origins and Diversification of the Mycorrhizal Mutualists.</title>
        <authorList>
            <consortium name="DOE Joint Genome Institute"/>
            <consortium name="Mycorrhizal Genomics Consortium"/>
            <person name="Kohler A."/>
            <person name="Kuo A."/>
            <person name="Nagy L.G."/>
            <person name="Floudas D."/>
            <person name="Copeland A."/>
            <person name="Barry K.W."/>
            <person name="Cichocki N."/>
            <person name="Veneault-Fourrey C."/>
            <person name="LaButti K."/>
            <person name="Lindquist E.A."/>
            <person name="Lipzen A."/>
            <person name="Lundell T."/>
            <person name="Morin E."/>
            <person name="Murat C."/>
            <person name="Riley R."/>
            <person name="Ohm R."/>
            <person name="Sun H."/>
            <person name="Tunlid A."/>
            <person name="Henrissat B."/>
            <person name="Grigoriev I.V."/>
            <person name="Hibbett D.S."/>
            <person name="Martin F."/>
        </authorList>
    </citation>
    <scope>NUCLEOTIDE SEQUENCE [LARGE SCALE GENOMIC DNA]</scope>
    <source>
        <strain evidence="2">F 1598</strain>
    </source>
</reference>
<accession>A0A0C3GI29</accession>
<dbReference type="Gene3D" id="3.30.710.10">
    <property type="entry name" value="Potassium Channel Kv1.1, Chain A"/>
    <property type="match status" value="1"/>
</dbReference>
<keyword evidence="2" id="KW-1185">Reference proteome</keyword>
<evidence type="ECO:0000313" key="1">
    <source>
        <dbReference type="EMBL" id="KIM90296.1"/>
    </source>
</evidence>
<dbReference type="OrthoDB" id="3164835at2759"/>
<gene>
    <name evidence="1" type="ORF">PILCRDRAFT_812039</name>
</gene>
<reference evidence="1 2" key="1">
    <citation type="submission" date="2014-04" db="EMBL/GenBank/DDBJ databases">
        <authorList>
            <consortium name="DOE Joint Genome Institute"/>
            <person name="Kuo A."/>
            <person name="Tarkka M."/>
            <person name="Buscot F."/>
            <person name="Kohler A."/>
            <person name="Nagy L.G."/>
            <person name="Floudas D."/>
            <person name="Copeland A."/>
            <person name="Barry K.W."/>
            <person name="Cichocki N."/>
            <person name="Veneault-Fourrey C."/>
            <person name="LaButti K."/>
            <person name="Lindquist E.A."/>
            <person name="Lipzen A."/>
            <person name="Lundell T."/>
            <person name="Morin E."/>
            <person name="Murat C."/>
            <person name="Sun H."/>
            <person name="Tunlid A."/>
            <person name="Henrissat B."/>
            <person name="Grigoriev I.V."/>
            <person name="Hibbett D.S."/>
            <person name="Martin F."/>
            <person name="Nordberg H.P."/>
            <person name="Cantor M.N."/>
            <person name="Hua S.X."/>
        </authorList>
    </citation>
    <scope>NUCLEOTIDE SEQUENCE [LARGE SCALE GENOMIC DNA]</scope>
    <source>
        <strain evidence="1 2">F 1598</strain>
    </source>
</reference>
<organism evidence="1 2">
    <name type="scientific">Piloderma croceum (strain F 1598)</name>
    <dbReference type="NCBI Taxonomy" id="765440"/>
    <lineage>
        <taxon>Eukaryota</taxon>
        <taxon>Fungi</taxon>
        <taxon>Dikarya</taxon>
        <taxon>Basidiomycota</taxon>
        <taxon>Agaricomycotina</taxon>
        <taxon>Agaricomycetes</taxon>
        <taxon>Agaricomycetidae</taxon>
        <taxon>Atheliales</taxon>
        <taxon>Atheliaceae</taxon>
        <taxon>Piloderma</taxon>
    </lineage>
</organism>
<dbReference type="InterPro" id="IPR011333">
    <property type="entry name" value="SKP1/BTB/POZ_sf"/>
</dbReference>
<evidence type="ECO:0008006" key="3">
    <source>
        <dbReference type="Google" id="ProtNLM"/>
    </source>
</evidence>